<gene>
    <name evidence="2" type="ORF">TOPH_01126</name>
</gene>
<dbReference type="Proteomes" id="UP000036947">
    <property type="component" value="Unassembled WGS sequence"/>
</dbReference>
<sequence>MPRRECLGRCPEYHVQGSGARASQYGRKGPTDLPAIRSTTHLADRSKGRQEGLKQGVVALASMPIRTGMLQRMARCLTQQLDAAVAWHSGRTAEVVSRFGGGRSDARLTCGKSHRRSEGRVLDRRAKKSDGTPYTGCTLKKIAICGKTKGADVRVRRGRPRREANKQAGKDRWQRYVPTDDGDMFPRRNDELPWLVKIPASTRANECQELDGYRFAEQQVGLTPHSSAATGNTDARKRARQ</sequence>
<proteinExistence type="predicted"/>
<dbReference type="AlphaFoldDB" id="A0A0L0NK37"/>
<reference evidence="2 3" key="1">
    <citation type="journal article" date="2015" name="BMC Genomics">
        <title>The genome of the truffle-parasite Tolypocladium ophioglossoides and the evolution of antifungal peptaibiotics.</title>
        <authorList>
            <person name="Quandt C.A."/>
            <person name="Bushley K.E."/>
            <person name="Spatafora J.W."/>
        </authorList>
    </citation>
    <scope>NUCLEOTIDE SEQUENCE [LARGE SCALE GENOMIC DNA]</scope>
    <source>
        <strain evidence="2 3">CBS 100239</strain>
    </source>
</reference>
<organism evidence="2 3">
    <name type="scientific">Tolypocladium ophioglossoides (strain CBS 100239)</name>
    <name type="common">Snaketongue truffleclub</name>
    <name type="synonym">Elaphocordyceps ophioglossoides</name>
    <dbReference type="NCBI Taxonomy" id="1163406"/>
    <lineage>
        <taxon>Eukaryota</taxon>
        <taxon>Fungi</taxon>
        <taxon>Dikarya</taxon>
        <taxon>Ascomycota</taxon>
        <taxon>Pezizomycotina</taxon>
        <taxon>Sordariomycetes</taxon>
        <taxon>Hypocreomycetidae</taxon>
        <taxon>Hypocreales</taxon>
        <taxon>Ophiocordycipitaceae</taxon>
        <taxon>Tolypocladium</taxon>
    </lineage>
</organism>
<evidence type="ECO:0000313" key="3">
    <source>
        <dbReference type="Proteomes" id="UP000036947"/>
    </source>
</evidence>
<comment type="caution">
    <text evidence="2">The sequence shown here is derived from an EMBL/GenBank/DDBJ whole genome shotgun (WGS) entry which is preliminary data.</text>
</comment>
<dbReference type="EMBL" id="LFRF01000002">
    <property type="protein sequence ID" value="KND94476.1"/>
    <property type="molecule type" value="Genomic_DNA"/>
</dbReference>
<feature type="compositionally biased region" description="Polar residues" evidence="1">
    <location>
        <begin position="220"/>
        <end position="233"/>
    </location>
</feature>
<evidence type="ECO:0000313" key="2">
    <source>
        <dbReference type="EMBL" id="KND94476.1"/>
    </source>
</evidence>
<protein>
    <submittedName>
        <fullName evidence="2">Uncharacterized protein</fullName>
    </submittedName>
</protein>
<feature type="compositionally biased region" description="Basic and acidic residues" evidence="1">
    <location>
        <begin position="157"/>
        <end position="174"/>
    </location>
</feature>
<name>A0A0L0NK37_TOLOC</name>
<accession>A0A0L0NK37</accession>
<evidence type="ECO:0000256" key="1">
    <source>
        <dbReference type="SAM" id="MobiDB-lite"/>
    </source>
</evidence>
<feature type="region of interest" description="Disordered" evidence="1">
    <location>
        <begin position="157"/>
        <end position="184"/>
    </location>
</feature>
<feature type="region of interest" description="Disordered" evidence="1">
    <location>
        <begin position="218"/>
        <end position="241"/>
    </location>
</feature>
<keyword evidence="3" id="KW-1185">Reference proteome</keyword>